<proteinExistence type="inferred from homology"/>
<dbReference type="EMBL" id="CP014501">
    <property type="protein sequence ID" value="ANB11929.1"/>
    <property type="molecule type" value="Genomic_DNA"/>
</dbReference>
<reference evidence="3 4" key="1">
    <citation type="submission" date="2016-02" db="EMBL/GenBank/DDBJ databases">
        <title>Complete genome sequence and transcriptome regulation of the pentose utilising yeast Sugiyamaella lignohabitans.</title>
        <authorList>
            <person name="Bellasio M."/>
            <person name="Peymann A."/>
            <person name="Valli M."/>
            <person name="Sipitzky M."/>
            <person name="Graf A."/>
            <person name="Sauer M."/>
            <person name="Marx H."/>
            <person name="Mattanovich D."/>
        </authorList>
    </citation>
    <scope>NUCLEOTIDE SEQUENCE [LARGE SCALE GENOMIC DNA]</scope>
    <source>
        <strain evidence="3 4">CBS 10342</strain>
    </source>
</reference>
<dbReference type="PANTHER" id="PTHR31902:SF7">
    <property type="entry name" value="ALTERED INHERITANCE OF MITOCHONDRIA PROTEIN 32"/>
    <property type="match status" value="1"/>
</dbReference>
<dbReference type="GeneID" id="30033375"/>
<protein>
    <recommendedName>
        <fullName evidence="2">Altered inheritance of mitochondria protein 32</fullName>
    </recommendedName>
</protein>
<dbReference type="InterPro" id="IPR009737">
    <property type="entry name" value="Aim32/Apd1-like"/>
</dbReference>
<evidence type="ECO:0000256" key="2">
    <source>
        <dbReference type="ARBA" id="ARBA00040895"/>
    </source>
</evidence>
<keyword evidence="4" id="KW-1185">Reference proteome</keyword>
<evidence type="ECO:0000256" key="1">
    <source>
        <dbReference type="ARBA" id="ARBA00038208"/>
    </source>
</evidence>
<dbReference type="Gene3D" id="3.40.30.10">
    <property type="entry name" value="Glutaredoxin"/>
    <property type="match status" value="1"/>
</dbReference>
<organism evidence="3 4">
    <name type="scientific">Sugiyamaella lignohabitans</name>
    <dbReference type="NCBI Taxonomy" id="796027"/>
    <lineage>
        <taxon>Eukaryota</taxon>
        <taxon>Fungi</taxon>
        <taxon>Dikarya</taxon>
        <taxon>Ascomycota</taxon>
        <taxon>Saccharomycotina</taxon>
        <taxon>Dipodascomycetes</taxon>
        <taxon>Dipodascales</taxon>
        <taxon>Trichomonascaceae</taxon>
        <taxon>Sugiyamaella</taxon>
    </lineage>
</organism>
<dbReference type="InterPro" id="IPR036249">
    <property type="entry name" value="Thioredoxin-like_sf"/>
</dbReference>
<dbReference type="RefSeq" id="XP_018734406.1">
    <property type="nucleotide sequence ID" value="XM_018878450.1"/>
</dbReference>
<dbReference type="Proteomes" id="UP000189580">
    <property type="component" value="Chromosome a"/>
</dbReference>
<dbReference type="KEGG" id="slb:AWJ20_156"/>
<accession>A0A167CNM2</accession>
<dbReference type="AlphaFoldDB" id="A0A167CNM2"/>
<gene>
    <name evidence="3" type="primary">APD1</name>
    <name evidence="3" type="ORF">AWJ20_156</name>
</gene>
<evidence type="ECO:0000313" key="4">
    <source>
        <dbReference type="Proteomes" id="UP000189580"/>
    </source>
</evidence>
<evidence type="ECO:0000313" key="3">
    <source>
        <dbReference type="EMBL" id="ANB11929.1"/>
    </source>
</evidence>
<name>A0A167CNM2_9ASCO</name>
<dbReference type="CDD" id="cd03062">
    <property type="entry name" value="TRX_Fd_Sucrase"/>
    <property type="match status" value="1"/>
</dbReference>
<dbReference type="PANTHER" id="PTHR31902">
    <property type="entry name" value="ACTIN PATCHES DISTAL PROTEIN 1"/>
    <property type="match status" value="1"/>
</dbReference>
<dbReference type="OrthoDB" id="10253744at2759"/>
<dbReference type="Pfam" id="PF06999">
    <property type="entry name" value="Suc_Fer-like"/>
    <property type="match status" value="1"/>
</dbReference>
<sequence>MPDMSLFPKQDKPLPPSPIHAKQLVICSGTSDWPSKIDGDTTSLAGIIGASKRTLFRPQYPVMVVNCDLPATTSSKSPNSASAYLFPDNLYFDDIPLDKVDKFFENYVRPSSTEAVQSEDIPNPRPASPLILICGHASRDVRCGVIAPLLVEEFTKVLTEKGLYFDAETNPTGIRVSVSSHVGGHAFAGNVIYHPSDSSSAALPASVWYGKVFPHHVQGIVEETILNGRVVQPLLRGYGPRKW</sequence>
<dbReference type="SUPFAM" id="SSF52833">
    <property type="entry name" value="Thioredoxin-like"/>
    <property type="match status" value="1"/>
</dbReference>
<comment type="similarity">
    <text evidence="1">Belongs to the AIM32 family.</text>
</comment>